<dbReference type="InterPro" id="IPR002182">
    <property type="entry name" value="NB-ARC"/>
</dbReference>
<dbReference type="GO" id="GO:0002758">
    <property type="term" value="P:innate immune response-activating signaling pathway"/>
    <property type="evidence" value="ECO:0007669"/>
    <property type="project" value="UniProtKB-ARBA"/>
</dbReference>
<dbReference type="GO" id="GO:0009626">
    <property type="term" value="P:plant-type hypersensitive response"/>
    <property type="evidence" value="ECO:0007669"/>
    <property type="project" value="UniProtKB-ARBA"/>
</dbReference>
<dbReference type="Pfam" id="PF00931">
    <property type="entry name" value="NB-ARC"/>
    <property type="match status" value="1"/>
</dbReference>
<dbReference type="OMA" id="ESVEMWI"/>
<dbReference type="InterPro" id="IPR036388">
    <property type="entry name" value="WH-like_DNA-bd_sf"/>
</dbReference>
<protein>
    <submittedName>
        <fullName evidence="11">Uncharacterized protein</fullName>
    </submittedName>
</protein>
<feature type="domain" description="NB-ARC" evidence="7">
    <location>
        <begin position="177"/>
        <end position="365"/>
    </location>
</feature>
<name>A2YJ61_ORYSI</name>
<evidence type="ECO:0000256" key="2">
    <source>
        <dbReference type="ARBA" id="ARBA00022614"/>
    </source>
</evidence>
<keyword evidence="2" id="KW-0433">Leucine-rich repeat</keyword>
<dbReference type="PRINTS" id="PR00364">
    <property type="entry name" value="DISEASERSIST"/>
</dbReference>
<dbReference type="EMBL" id="CM000132">
    <property type="protein sequence ID" value="EAZ03122.1"/>
    <property type="molecule type" value="Genomic_DNA"/>
</dbReference>
<organism evidence="11 12">
    <name type="scientific">Oryza sativa subsp. indica</name>
    <name type="common">Rice</name>
    <dbReference type="NCBI Taxonomy" id="39946"/>
    <lineage>
        <taxon>Eukaryota</taxon>
        <taxon>Viridiplantae</taxon>
        <taxon>Streptophyta</taxon>
        <taxon>Embryophyta</taxon>
        <taxon>Tracheophyta</taxon>
        <taxon>Spermatophyta</taxon>
        <taxon>Magnoliopsida</taxon>
        <taxon>Liliopsida</taxon>
        <taxon>Poales</taxon>
        <taxon>Poaceae</taxon>
        <taxon>BOP clade</taxon>
        <taxon>Oryzoideae</taxon>
        <taxon>Oryzeae</taxon>
        <taxon>Oryzinae</taxon>
        <taxon>Oryza</taxon>
        <taxon>Oryza sativa</taxon>
    </lineage>
</organism>
<evidence type="ECO:0000259" key="9">
    <source>
        <dbReference type="Pfam" id="PF23559"/>
    </source>
</evidence>
<dbReference type="FunFam" id="1.10.10.10:FF:000322">
    <property type="entry name" value="Probable disease resistance protein At1g63360"/>
    <property type="match status" value="1"/>
</dbReference>
<evidence type="ECO:0000256" key="6">
    <source>
        <dbReference type="ARBA" id="ARBA00023054"/>
    </source>
</evidence>
<keyword evidence="12" id="KW-1185">Reference proteome</keyword>
<dbReference type="InterPro" id="IPR058922">
    <property type="entry name" value="WHD_DRP"/>
</dbReference>
<feature type="domain" description="Disease resistance protein winged helix" evidence="9">
    <location>
        <begin position="456"/>
        <end position="527"/>
    </location>
</feature>
<dbReference type="STRING" id="39946.A2YJ61"/>
<evidence type="ECO:0000259" key="8">
    <source>
        <dbReference type="Pfam" id="PF18052"/>
    </source>
</evidence>
<comment type="similarity">
    <text evidence="1">Belongs to the disease resistance NB-LRR family.</text>
</comment>
<dbReference type="Gramene" id="BGIOSGA024654-TA">
    <property type="protein sequence ID" value="BGIOSGA024654-PA"/>
    <property type="gene ID" value="BGIOSGA024654"/>
</dbReference>
<sequence length="872" mass="99185">MESTVASYAEGVAQALVGKLGQLVSEEFRLLGGVRGEVGHLRDEVAIMNALLRQHSEADESTVDHFVREWMNQVRELAYDAEDCIDLFLLRISYAPPRAGKLGRAWRWLLTICPRHRLAVDIQDLHARALAISERRVRYSLDGQALHPAVWFVPGASATVSSATHALRRPSQLVGIEDQVQRLSEKLTSDDQSDGSLKVFSIVGFGGLGKTTLAKEVCRSLEENFDCQAFVPVCQAFDAGKDISALLKRVLDQVVVRVKKNRQSDLQEVEDGDGRGEETDEDRLTRHLQDKRYLIVIDDVWTISTWEAILARLPANRCSSRIIVTTRIEHVARACSPASPGEDYIHRVKPLQLQYAKELFVDTVFGPQQHCSEQLAEIMDKILARCCGLPLAIVCIGRLLANYTSPGGIEMWTSVCNLIGSHMESNPTLDGMRQIITLSYNHLPHHLKACMMYLSIFPEDYVIDKDRLMNRWFAERLVSEKRGLTLREVAQRYFDELLSRNMIEPFYVEHDGTVKEYRVHDMMLEVIVSKAVESNFVTFVVGQCRGMPYGSVRRLSVQSDDLGSGIENANLRNVRSLSTFRPQGHRYLLDRLNEFTLLRMLDLQDCKDLHNQHMKHVCRLFLLRFLGLNGTDITELPNQINRLQHLQTLWLYDVLLDNVPESLVDLEKLERVLTKLARSICRLCSLHILCVEDLQFKAGNMNFLLELPSPPKFLRELHISGTIDRIPSWVQSLNHLVLIGLWWSNLTSDEIYGTLYKLPSLSKITLDNCCSDNELVARTVFKFPVLKELTFVPDVSKPQVVRFEEGAMPNLETILLDYKHHTVRIPERILEGVKHLTSLKVVRIQGKKSNGAIRTVVDQLKAENIQVIVTYK</sequence>
<dbReference type="SUPFAM" id="SSF52058">
    <property type="entry name" value="L domain-like"/>
    <property type="match status" value="1"/>
</dbReference>
<dbReference type="SUPFAM" id="SSF52540">
    <property type="entry name" value="P-loop containing nucleoside triphosphate hydrolases"/>
    <property type="match status" value="1"/>
</dbReference>
<keyword evidence="6" id="KW-0175">Coiled coil</keyword>
<evidence type="ECO:0000259" key="10">
    <source>
        <dbReference type="Pfam" id="PF23598"/>
    </source>
</evidence>
<gene>
    <name evidence="11" type="ORF">OsI_25267</name>
</gene>
<dbReference type="PANTHER" id="PTHR23155">
    <property type="entry name" value="DISEASE RESISTANCE PROTEIN RP"/>
    <property type="match status" value="1"/>
</dbReference>
<evidence type="ECO:0000313" key="12">
    <source>
        <dbReference type="Proteomes" id="UP000007015"/>
    </source>
</evidence>
<dbReference type="Gene3D" id="3.40.50.300">
    <property type="entry name" value="P-loop containing nucleotide triphosphate hydrolases"/>
    <property type="match status" value="1"/>
</dbReference>
<dbReference type="InterPro" id="IPR027417">
    <property type="entry name" value="P-loop_NTPase"/>
</dbReference>
<dbReference type="Pfam" id="PF18052">
    <property type="entry name" value="Rx_N"/>
    <property type="match status" value="1"/>
</dbReference>
<evidence type="ECO:0000256" key="4">
    <source>
        <dbReference type="ARBA" id="ARBA00022741"/>
    </source>
</evidence>
<feature type="domain" description="Disease resistance N-terminal" evidence="8">
    <location>
        <begin position="13"/>
        <end position="93"/>
    </location>
</feature>
<dbReference type="Proteomes" id="UP000007015">
    <property type="component" value="Chromosome 7"/>
</dbReference>
<dbReference type="CDD" id="cd14798">
    <property type="entry name" value="RX-CC_like"/>
    <property type="match status" value="1"/>
</dbReference>
<dbReference type="GO" id="GO:0042742">
    <property type="term" value="P:defense response to bacterium"/>
    <property type="evidence" value="ECO:0007669"/>
    <property type="project" value="UniProtKB-ARBA"/>
</dbReference>
<accession>A2YJ61</accession>
<dbReference type="InterPro" id="IPR041118">
    <property type="entry name" value="Rx_N"/>
</dbReference>
<dbReference type="Pfam" id="PF23559">
    <property type="entry name" value="WHD_DRP"/>
    <property type="match status" value="1"/>
</dbReference>
<dbReference type="Gene3D" id="1.20.5.4130">
    <property type="match status" value="1"/>
</dbReference>
<dbReference type="Gene3D" id="3.80.10.10">
    <property type="entry name" value="Ribonuclease Inhibitor"/>
    <property type="match status" value="1"/>
</dbReference>
<dbReference type="InterPro" id="IPR038005">
    <property type="entry name" value="RX-like_CC"/>
</dbReference>
<dbReference type="PANTHER" id="PTHR23155:SF1005">
    <property type="entry name" value="OS07G0197300 PROTEIN"/>
    <property type="match status" value="1"/>
</dbReference>
<feature type="domain" description="Disease resistance R13L4/SHOC-2-like LRR" evidence="10">
    <location>
        <begin position="574"/>
        <end position="672"/>
    </location>
</feature>
<dbReference type="AlphaFoldDB" id="A2YJ61"/>
<dbReference type="Gene3D" id="1.10.10.10">
    <property type="entry name" value="Winged helix-like DNA-binding domain superfamily/Winged helix DNA-binding domain"/>
    <property type="match status" value="1"/>
</dbReference>
<dbReference type="HOGENOM" id="CLU_000837_25_0_1"/>
<evidence type="ECO:0000259" key="7">
    <source>
        <dbReference type="Pfam" id="PF00931"/>
    </source>
</evidence>
<dbReference type="InterPro" id="IPR044974">
    <property type="entry name" value="Disease_R_plants"/>
</dbReference>
<proteinExistence type="inferred from homology"/>
<evidence type="ECO:0000256" key="1">
    <source>
        <dbReference type="ARBA" id="ARBA00008894"/>
    </source>
</evidence>
<dbReference type="Pfam" id="PF23598">
    <property type="entry name" value="LRR_14"/>
    <property type="match status" value="1"/>
</dbReference>
<reference evidence="11 12" key="1">
    <citation type="journal article" date="2005" name="PLoS Biol.">
        <title>The genomes of Oryza sativa: a history of duplications.</title>
        <authorList>
            <person name="Yu J."/>
            <person name="Wang J."/>
            <person name="Lin W."/>
            <person name="Li S."/>
            <person name="Li H."/>
            <person name="Zhou J."/>
            <person name="Ni P."/>
            <person name="Dong W."/>
            <person name="Hu S."/>
            <person name="Zeng C."/>
            <person name="Zhang J."/>
            <person name="Zhang Y."/>
            <person name="Li R."/>
            <person name="Xu Z."/>
            <person name="Li S."/>
            <person name="Li X."/>
            <person name="Zheng H."/>
            <person name="Cong L."/>
            <person name="Lin L."/>
            <person name="Yin J."/>
            <person name="Geng J."/>
            <person name="Li G."/>
            <person name="Shi J."/>
            <person name="Liu J."/>
            <person name="Lv H."/>
            <person name="Li J."/>
            <person name="Wang J."/>
            <person name="Deng Y."/>
            <person name="Ran L."/>
            <person name="Shi X."/>
            <person name="Wang X."/>
            <person name="Wu Q."/>
            <person name="Li C."/>
            <person name="Ren X."/>
            <person name="Wang J."/>
            <person name="Wang X."/>
            <person name="Li D."/>
            <person name="Liu D."/>
            <person name="Zhang X."/>
            <person name="Ji Z."/>
            <person name="Zhao W."/>
            <person name="Sun Y."/>
            <person name="Zhang Z."/>
            <person name="Bao J."/>
            <person name="Han Y."/>
            <person name="Dong L."/>
            <person name="Ji J."/>
            <person name="Chen P."/>
            <person name="Wu S."/>
            <person name="Liu J."/>
            <person name="Xiao Y."/>
            <person name="Bu D."/>
            <person name="Tan J."/>
            <person name="Yang L."/>
            <person name="Ye C."/>
            <person name="Zhang J."/>
            <person name="Xu J."/>
            <person name="Zhou Y."/>
            <person name="Yu Y."/>
            <person name="Zhang B."/>
            <person name="Zhuang S."/>
            <person name="Wei H."/>
            <person name="Liu B."/>
            <person name="Lei M."/>
            <person name="Yu H."/>
            <person name="Li Y."/>
            <person name="Xu H."/>
            <person name="Wei S."/>
            <person name="He X."/>
            <person name="Fang L."/>
            <person name="Zhang Z."/>
            <person name="Zhang Y."/>
            <person name="Huang X."/>
            <person name="Su Z."/>
            <person name="Tong W."/>
            <person name="Li J."/>
            <person name="Tong Z."/>
            <person name="Li S."/>
            <person name="Ye J."/>
            <person name="Wang L."/>
            <person name="Fang L."/>
            <person name="Lei T."/>
            <person name="Chen C."/>
            <person name="Chen H."/>
            <person name="Xu Z."/>
            <person name="Li H."/>
            <person name="Huang H."/>
            <person name="Zhang F."/>
            <person name="Xu H."/>
            <person name="Li N."/>
            <person name="Zhao C."/>
            <person name="Li S."/>
            <person name="Dong L."/>
            <person name="Huang Y."/>
            <person name="Li L."/>
            <person name="Xi Y."/>
            <person name="Qi Q."/>
            <person name="Li W."/>
            <person name="Zhang B."/>
            <person name="Hu W."/>
            <person name="Zhang Y."/>
            <person name="Tian X."/>
            <person name="Jiao Y."/>
            <person name="Liang X."/>
            <person name="Jin J."/>
            <person name="Gao L."/>
            <person name="Zheng W."/>
            <person name="Hao B."/>
            <person name="Liu S."/>
            <person name="Wang W."/>
            <person name="Yuan L."/>
            <person name="Cao M."/>
            <person name="McDermott J."/>
            <person name="Samudrala R."/>
            <person name="Wang J."/>
            <person name="Wong G.K."/>
            <person name="Yang H."/>
        </authorList>
    </citation>
    <scope>NUCLEOTIDE SEQUENCE [LARGE SCALE GENOMIC DNA]</scope>
    <source>
        <strain evidence="12">cv. 93-11</strain>
    </source>
</reference>
<evidence type="ECO:0000256" key="3">
    <source>
        <dbReference type="ARBA" id="ARBA00022737"/>
    </source>
</evidence>
<keyword evidence="4" id="KW-0547">Nucleotide-binding</keyword>
<keyword evidence="5" id="KW-0611">Plant defense</keyword>
<dbReference type="GO" id="GO:0043531">
    <property type="term" value="F:ADP binding"/>
    <property type="evidence" value="ECO:0007669"/>
    <property type="project" value="InterPro"/>
</dbReference>
<evidence type="ECO:0000256" key="5">
    <source>
        <dbReference type="ARBA" id="ARBA00022821"/>
    </source>
</evidence>
<dbReference type="InterPro" id="IPR032675">
    <property type="entry name" value="LRR_dom_sf"/>
</dbReference>
<evidence type="ECO:0000313" key="11">
    <source>
        <dbReference type="EMBL" id="EAZ03122.1"/>
    </source>
</evidence>
<dbReference type="InterPro" id="IPR055414">
    <property type="entry name" value="LRR_R13L4/SHOC2-like"/>
</dbReference>
<keyword evidence="3" id="KW-0677">Repeat</keyword>